<dbReference type="AlphaFoldDB" id="A0A1M7DAD6"/>
<dbReference type="EMBL" id="FNTI01000001">
    <property type="protein sequence ID" value="SED80749.1"/>
    <property type="molecule type" value="Genomic_DNA"/>
</dbReference>
<feature type="chain" id="PRO_5030031843" evidence="1">
    <location>
        <begin position="21"/>
        <end position="92"/>
    </location>
</feature>
<dbReference type="RefSeq" id="WP_074825221.1">
    <property type="nucleotide sequence ID" value="NZ_FNTI01000001.1"/>
</dbReference>
<evidence type="ECO:0000256" key="1">
    <source>
        <dbReference type="SAM" id="SignalP"/>
    </source>
</evidence>
<accession>A0A1M7DAD6</accession>
<evidence type="ECO:0000313" key="3">
    <source>
        <dbReference type="Proteomes" id="UP000183208"/>
    </source>
</evidence>
<protein>
    <submittedName>
        <fullName evidence="2">Uncharacterized protein</fullName>
    </submittedName>
</protein>
<dbReference type="OrthoDB" id="8253500at2"/>
<reference evidence="2 3" key="1">
    <citation type="submission" date="2016-10" db="EMBL/GenBank/DDBJ databases">
        <authorList>
            <person name="de Groot N.N."/>
        </authorList>
    </citation>
    <scope>NUCLEOTIDE SEQUENCE [LARGE SCALE GENOMIC DNA]</scope>
    <source>
        <strain evidence="2 3">GAS522</strain>
    </source>
</reference>
<sequence>MRSVLFALALLLIGGSAVEAACTCLCVDGQMQPVCDSGINPPKVCPPTVCRPPKPSVAPVIPPNVLPLGGSECKQAQVCDTSGKCVWEQVCR</sequence>
<name>A0A1M7DAD6_9BRAD</name>
<dbReference type="Proteomes" id="UP000183208">
    <property type="component" value="Unassembled WGS sequence"/>
</dbReference>
<evidence type="ECO:0000313" key="2">
    <source>
        <dbReference type="EMBL" id="SED80749.1"/>
    </source>
</evidence>
<gene>
    <name evidence="2" type="ORF">SAMN05444171_5234</name>
</gene>
<feature type="signal peptide" evidence="1">
    <location>
        <begin position="1"/>
        <end position="20"/>
    </location>
</feature>
<proteinExistence type="predicted"/>
<keyword evidence="1" id="KW-0732">Signal</keyword>
<organism evidence="2 3">
    <name type="scientific">Bradyrhizobium lablabi</name>
    <dbReference type="NCBI Taxonomy" id="722472"/>
    <lineage>
        <taxon>Bacteria</taxon>
        <taxon>Pseudomonadati</taxon>
        <taxon>Pseudomonadota</taxon>
        <taxon>Alphaproteobacteria</taxon>
        <taxon>Hyphomicrobiales</taxon>
        <taxon>Nitrobacteraceae</taxon>
        <taxon>Bradyrhizobium</taxon>
    </lineage>
</organism>